<gene>
    <name evidence="11" type="ORF">GOP47_0002479</name>
</gene>
<sequence length="625" mass="70280">MTLELCSIILGRRCPLDTSVMGSILGHSRKFPCQDSSYQKSVAHSLETWRMITMNGGKVKVLKQKLQQLWGLLIKWSFASFVRWAFSQLQYFCKLLEMKLPAVKSTRQFLIKRIVRVPNPSSLWSSTLKAREPLPTSAAWLNFVLNEGSMPEYIHPYLICLKQGALSICYCAPTDGPQSIKQDFVPDIIIGSASSEGAPFVKQHMITSFDDLSVTVELQGDILVPLVRGCPYVTVLFKTTTYPTFHSARKVNKLECSRPHTKHKLFLENGQTWIIYSSHKLVLELESGVIKVKEEYQGHLRIVLLKGGADAEADLDEHAPTYPVGGMADLSVPFQVKYTWRKAGLKQKTLLMVRLPVHRDMMAHDANMDPSKVGTCVRPHISYDGIDGKMEAVASDSWVLKAPDPISTMGWQCINGIQEANSTVGWHSISGIQEAKNKKDLEAVLRRDMSELAPLPENVISAYRHGKFLVQVARMAMIAEELGSCLDVLKRAREFLSDSLTPWIEGTLGCNAFIYDPKWGGIIMQENRGWLSQSAKGVYDDAHYTLGYFCYAGAVLSRLDGAWGEAHKSHLYTLVKDYMSAKSGSRRKYALELSDLHVFPKLRCNAWIRLQRSRSCQVGPYFSLF</sequence>
<dbReference type="PANTHER" id="PTHR31983">
    <property type="entry name" value="ENDO-1,3(4)-BETA-GLUCANASE 1"/>
    <property type="match status" value="1"/>
</dbReference>
<dbReference type="GO" id="GO:0052861">
    <property type="term" value="F:endo-1,3(4)-beta-glucanase activity"/>
    <property type="evidence" value="ECO:0007669"/>
    <property type="project" value="InterPro"/>
</dbReference>
<keyword evidence="5" id="KW-0119">Carbohydrate metabolism</keyword>
<dbReference type="InterPro" id="IPR040451">
    <property type="entry name" value="GH81_N"/>
</dbReference>
<keyword evidence="7" id="KW-0961">Cell wall biogenesis/degradation</keyword>
<evidence type="ECO:0000313" key="11">
    <source>
        <dbReference type="EMBL" id="KAI5082736.1"/>
    </source>
</evidence>
<dbReference type="PROSITE" id="PS52008">
    <property type="entry name" value="GH81"/>
    <property type="match status" value="1"/>
</dbReference>
<evidence type="ECO:0000259" key="9">
    <source>
        <dbReference type="Pfam" id="PF03639"/>
    </source>
</evidence>
<feature type="domain" description="Glycosyl hydrolase family 81 C-terminal" evidence="10">
    <location>
        <begin position="435"/>
        <end position="592"/>
    </location>
</feature>
<dbReference type="InterPro" id="IPR005200">
    <property type="entry name" value="Endo-beta-glucanase"/>
</dbReference>
<keyword evidence="6" id="KW-0326">Glycosidase</keyword>
<evidence type="ECO:0000313" key="12">
    <source>
        <dbReference type="Proteomes" id="UP000886520"/>
    </source>
</evidence>
<dbReference type="Proteomes" id="UP000886520">
    <property type="component" value="Chromosome 3"/>
</dbReference>
<feature type="domain" description="Glycosyl hydrolase family 81 N-terminal" evidence="9">
    <location>
        <begin position="125"/>
        <end position="412"/>
    </location>
</feature>
<evidence type="ECO:0000256" key="3">
    <source>
        <dbReference type="ARBA" id="ARBA00012780"/>
    </source>
</evidence>
<dbReference type="GO" id="GO:0042973">
    <property type="term" value="F:glucan endo-1,3-beta-D-glucosidase activity"/>
    <property type="evidence" value="ECO:0007669"/>
    <property type="project" value="UniProtKB-EC"/>
</dbReference>
<dbReference type="GO" id="GO:0000272">
    <property type="term" value="P:polysaccharide catabolic process"/>
    <property type="evidence" value="ECO:0007669"/>
    <property type="project" value="UniProtKB-KW"/>
</dbReference>
<evidence type="ECO:0000256" key="2">
    <source>
        <dbReference type="ARBA" id="ARBA00010730"/>
    </source>
</evidence>
<evidence type="ECO:0000256" key="8">
    <source>
        <dbReference type="ARBA" id="ARBA00023326"/>
    </source>
</evidence>
<dbReference type="GO" id="GO:0071555">
    <property type="term" value="P:cell wall organization"/>
    <property type="evidence" value="ECO:0007669"/>
    <property type="project" value="UniProtKB-KW"/>
</dbReference>
<comment type="similarity">
    <text evidence="2">Belongs to the glycosyl hydrolase 81 family.</text>
</comment>
<dbReference type="Pfam" id="PF17652">
    <property type="entry name" value="Glyco_hydro81C"/>
    <property type="match status" value="1"/>
</dbReference>
<dbReference type="OrthoDB" id="1741381at2759"/>
<evidence type="ECO:0000256" key="4">
    <source>
        <dbReference type="ARBA" id="ARBA00022801"/>
    </source>
</evidence>
<dbReference type="AlphaFoldDB" id="A0A9D4ZR01"/>
<keyword evidence="4" id="KW-0378">Hydrolase</keyword>
<accession>A0A9D4ZR01</accession>
<keyword evidence="8" id="KW-0624">Polysaccharide degradation</keyword>
<dbReference type="Pfam" id="PF03639">
    <property type="entry name" value="Glyco_hydro_81"/>
    <property type="match status" value="1"/>
</dbReference>
<evidence type="ECO:0000256" key="6">
    <source>
        <dbReference type="ARBA" id="ARBA00023295"/>
    </source>
</evidence>
<evidence type="ECO:0000256" key="7">
    <source>
        <dbReference type="ARBA" id="ARBA00023316"/>
    </source>
</evidence>
<organism evidence="11 12">
    <name type="scientific">Adiantum capillus-veneris</name>
    <name type="common">Maidenhair fern</name>
    <dbReference type="NCBI Taxonomy" id="13818"/>
    <lineage>
        <taxon>Eukaryota</taxon>
        <taxon>Viridiplantae</taxon>
        <taxon>Streptophyta</taxon>
        <taxon>Embryophyta</taxon>
        <taxon>Tracheophyta</taxon>
        <taxon>Polypodiopsida</taxon>
        <taxon>Polypodiidae</taxon>
        <taxon>Polypodiales</taxon>
        <taxon>Pteridineae</taxon>
        <taxon>Pteridaceae</taxon>
        <taxon>Vittarioideae</taxon>
        <taxon>Adiantum</taxon>
    </lineage>
</organism>
<comment type="catalytic activity">
    <reaction evidence="1">
        <text>Hydrolysis of (1-&gt;3)-beta-D-glucosidic linkages in (1-&gt;3)-beta-D-glucans.</text>
        <dbReference type="EC" id="3.2.1.39"/>
    </reaction>
</comment>
<dbReference type="Gene3D" id="2.70.98.30">
    <property type="entry name" value="Golgi alpha-mannosidase II, domain 4"/>
    <property type="match status" value="1"/>
</dbReference>
<dbReference type="InterPro" id="IPR040720">
    <property type="entry name" value="GH81_C"/>
</dbReference>
<dbReference type="EC" id="3.2.1.39" evidence="3"/>
<reference evidence="11" key="1">
    <citation type="submission" date="2021-01" db="EMBL/GenBank/DDBJ databases">
        <title>Adiantum capillus-veneris genome.</title>
        <authorList>
            <person name="Fang Y."/>
            <person name="Liao Q."/>
        </authorList>
    </citation>
    <scope>NUCLEOTIDE SEQUENCE</scope>
    <source>
        <strain evidence="11">H3</strain>
        <tissue evidence="11">Leaf</tissue>
    </source>
</reference>
<evidence type="ECO:0000259" key="10">
    <source>
        <dbReference type="Pfam" id="PF17652"/>
    </source>
</evidence>
<protein>
    <recommendedName>
        <fullName evidence="3">glucan endo-1,3-beta-D-glucosidase</fullName>
        <ecNumber evidence="3">3.2.1.39</ecNumber>
    </recommendedName>
</protein>
<evidence type="ECO:0000256" key="5">
    <source>
        <dbReference type="ARBA" id="ARBA00023277"/>
    </source>
</evidence>
<dbReference type="PANTHER" id="PTHR31983:SF0">
    <property type="entry name" value="GLUCAN ENDO-1,3-BETA-D-GLUCOSIDASE 2"/>
    <property type="match status" value="1"/>
</dbReference>
<dbReference type="EMBL" id="JABFUD020000002">
    <property type="protein sequence ID" value="KAI5082736.1"/>
    <property type="molecule type" value="Genomic_DNA"/>
</dbReference>
<evidence type="ECO:0000256" key="1">
    <source>
        <dbReference type="ARBA" id="ARBA00000382"/>
    </source>
</evidence>
<name>A0A9D4ZR01_ADICA</name>
<proteinExistence type="inferred from homology"/>
<keyword evidence="12" id="KW-1185">Reference proteome</keyword>
<comment type="caution">
    <text evidence="11">The sequence shown here is derived from an EMBL/GenBank/DDBJ whole genome shotgun (WGS) entry which is preliminary data.</text>
</comment>